<feature type="transmembrane region" description="Helical" evidence="1">
    <location>
        <begin position="296"/>
        <end position="320"/>
    </location>
</feature>
<evidence type="ECO:0000313" key="3">
    <source>
        <dbReference type="Proteomes" id="UP000050501"/>
    </source>
</evidence>
<feature type="transmembrane region" description="Helical" evidence="1">
    <location>
        <begin position="91"/>
        <end position="113"/>
    </location>
</feature>
<dbReference type="STRING" id="229921.ADN01_05135"/>
<reference evidence="2 3" key="1">
    <citation type="submission" date="2015-07" db="EMBL/GenBank/DDBJ databases">
        <title>Genome sequence of Levilinea saccharolytica DSM 16555.</title>
        <authorList>
            <person name="Hemp J."/>
            <person name="Ward L.M."/>
            <person name="Pace L.A."/>
            <person name="Fischer W.W."/>
        </authorList>
    </citation>
    <scope>NUCLEOTIDE SEQUENCE [LARGE SCALE GENOMIC DNA]</scope>
    <source>
        <strain evidence="2 3">KIBI-1</strain>
    </source>
</reference>
<feature type="transmembrane region" description="Helical" evidence="1">
    <location>
        <begin position="174"/>
        <end position="197"/>
    </location>
</feature>
<feature type="transmembrane region" description="Helical" evidence="1">
    <location>
        <begin position="21"/>
        <end position="39"/>
    </location>
</feature>
<organism evidence="2 3">
    <name type="scientific">Levilinea saccharolytica</name>
    <dbReference type="NCBI Taxonomy" id="229921"/>
    <lineage>
        <taxon>Bacteria</taxon>
        <taxon>Bacillati</taxon>
        <taxon>Chloroflexota</taxon>
        <taxon>Anaerolineae</taxon>
        <taxon>Anaerolineales</taxon>
        <taxon>Anaerolineaceae</taxon>
        <taxon>Levilinea</taxon>
    </lineage>
</organism>
<protein>
    <recommendedName>
        <fullName evidence="4">Glycosyltransferase RgtA/B/C/D-like domain-containing protein</fullName>
    </recommendedName>
</protein>
<dbReference type="OrthoDB" id="9786218at2"/>
<gene>
    <name evidence="2" type="ORF">ADN01_05135</name>
</gene>
<keyword evidence="3" id="KW-1185">Reference proteome</keyword>
<evidence type="ECO:0000256" key="1">
    <source>
        <dbReference type="SAM" id="Phobius"/>
    </source>
</evidence>
<evidence type="ECO:0000313" key="2">
    <source>
        <dbReference type="EMBL" id="KPL86993.1"/>
    </source>
</evidence>
<feature type="transmembrane region" description="Helical" evidence="1">
    <location>
        <begin position="272"/>
        <end position="290"/>
    </location>
</feature>
<dbReference type="AlphaFoldDB" id="A0A0P6XRY1"/>
<accession>A0A0P6XRY1</accession>
<keyword evidence="1" id="KW-1133">Transmembrane helix</keyword>
<feature type="transmembrane region" description="Helical" evidence="1">
    <location>
        <begin position="217"/>
        <end position="234"/>
    </location>
</feature>
<proteinExistence type="predicted"/>
<dbReference type="Proteomes" id="UP000050501">
    <property type="component" value="Unassembled WGS sequence"/>
</dbReference>
<sequence>MTTWLRRLRQNFDSLSPASRLVSVLVLLLIFLMAARTPLDPDMWWHLRAGQETWENAAPYTVDTLSYTRAGAVWVNHSWLGQLSLYLSYRWGGFFGVSLWVAALAVLSMAVLLMQMDGPFGLRAALLVLGSLVAATTWAPRPQMFTLLFLPILQALITHAKTTGRDRFWLLPPFFLFWSNLHGGYSAGILFLAAILAGEVLNHLLDPSSPLTLSWPRLGRLAGWSGLSLLAVLVNPNGLNTWLIPFQTLDVSVAEIDEWFSPNFHNLNEQPMLWLLMLTLFALALANRRADGGDLLAVIGFGALALMAKRGFGPFAVVALPPLSRALWSAWRAAPRLKSLLARFQSPPTPQAPWQKAVNLTLVGLIAAAAWAKAGVVSHPTAVQIYTAQQYPTRAVAWLAAQPHSGHLLNSYNWGGYLTWAYPQQPVFIDGRADLFGNQIMGEWLTLVRTQPGWEDLLKKWDIRWVLLENGTPLVNALQTRGWPIRYHDAQAVILEHP</sequence>
<feature type="transmembrane region" description="Helical" evidence="1">
    <location>
        <begin position="120"/>
        <end position="138"/>
    </location>
</feature>
<keyword evidence="1" id="KW-0472">Membrane</keyword>
<name>A0A0P6XRY1_9CHLR</name>
<evidence type="ECO:0008006" key="4">
    <source>
        <dbReference type="Google" id="ProtNLM"/>
    </source>
</evidence>
<dbReference type="RefSeq" id="WP_062417918.1">
    <property type="nucleotide sequence ID" value="NZ_DF967974.1"/>
</dbReference>
<keyword evidence="1" id="KW-0812">Transmembrane</keyword>
<dbReference type="EMBL" id="LGCM01000020">
    <property type="protein sequence ID" value="KPL86993.1"/>
    <property type="molecule type" value="Genomic_DNA"/>
</dbReference>
<comment type="caution">
    <text evidence="2">The sequence shown here is derived from an EMBL/GenBank/DDBJ whole genome shotgun (WGS) entry which is preliminary data.</text>
</comment>